<sequence length="114" mass="13571">MNNYYIKVILLEGCPYSINLENLMEQNKIIHKKFIRVNHSNKHLYKSDLINTFPQVYLNKYNSKGNLLLGGYEDFNNFIKIFKNNALDSNKINNFMKIKNWSKRATIRLIQLIN</sequence>
<protein>
    <recommendedName>
        <fullName evidence="2">Glutaredoxin domain-containing protein</fullName>
    </recommendedName>
</protein>
<name>A0A6C0EC56_9ZZZZ</name>
<dbReference type="AlphaFoldDB" id="A0A6C0EC56"/>
<evidence type="ECO:0000313" key="1">
    <source>
        <dbReference type="EMBL" id="QHT26746.1"/>
    </source>
</evidence>
<accession>A0A6C0EC56</accession>
<evidence type="ECO:0008006" key="2">
    <source>
        <dbReference type="Google" id="ProtNLM"/>
    </source>
</evidence>
<reference evidence="1" key="1">
    <citation type="journal article" date="2020" name="Nature">
        <title>Giant virus diversity and host interactions through global metagenomics.</title>
        <authorList>
            <person name="Schulz F."/>
            <person name="Roux S."/>
            <person name="Paez-Espino D."/>
            <person name="Jungbluth S."/>
            <person name="Walsh D.A."/>
            <person name="Denef V.J."/>
            <person name="McMahon K.D."/>
            <person name="Konstantinidis K.T."/>
            <person name="Eloe-Fadrosh E.A."/>
            <person name="Kyrpides N.C."/>
            <person name="Woyke T."/>
        </authorList>
    </citation>
    <scope>NUCLEOTIDE SEQUENCE</scope>
    <source>
        <strain evidence="1">GVMAG-M-3300023179-2</strain>
    </source>
</reference>
<dbReference type="EMBL" id="MN739801">
    <property type="protein sequence ID" value="QHT26746.1"/>
    <property type="molecule type" value="Genomic_DNA"/>
</dbReference>
<organism evidence="1">
    <name type="scientific">viral metagenome</name>
    <dbReference type="NCBI Taxonomy" id="1070528"/>
    <lineage>
        <taxon>unclassified sequences</taxon>
        <taxon>metagenomes</taxon>
        <taxon>organismal metagenomes</taxon>
    </lineage>
</organism>
<proteinExistence type="predicted"/>